<sequence length="79" mass="7984">MGEHLLVPRGAVLSSIMVSPSGLTTISGVGAKISKVVEISSSFSNPSSGSRRSEIVFAAMASEASSKECTDSSKASCSC</sequence>
<gene>
    <name evidence="1" type="ORF">V6N12_065361</name>
</gene>
<protein>
    <submittedName>
        <fullName evidence="1">Uncharacterized protein</fullName>
    </submittedName>
</protein>
<accession>A0ABR2G8I0</accession>
<name>A0ABR2G8I0_9ROSI</name>
<proteinExistence type="predicted"/>
<keyword evidence="2" id="KW-1185">Reference proteome</keyword>
<comment type="caution">
    <text evidence="1">The sequence shown here is derived from an EMBL/GenBank/DDBJ whole genome shotgun (WGS) entry which is preliminary data.</text>
</comment>
<dbReference type="EMBL" id="JBBPBM010000002">
    <property type="protein sequence ID" value="KAK8596882.1"/>
    <property type="molecule type" value="Genomic_DNA"/>
</dbReference>
<reference evidence="1 2" key="1">
    <citation type="journal article" date="2024" name="G3 (Bethesda)">
        <title>Genome assembly of Hibiscus sabdariffa L. provides insights into metabolisms of medicinal natural products.</title>
        <authorList>
            <person name="Kim T."/>
        </authorList>
    </citation>
    <scope>NUCLEOTIDE SEQUENCE [LARGE SCALE GENOMIC DNA]</scope>
    <source>
        <strain evidence="1">TK-2024</strain>
        <tissue evidence="1">Old leaves</tissue>
    </source>
</reference>
<organism evidence="1 2">
    <name type="scientific">Hibiscus sabdariffa</name>
    <name type="common">roselle</name>
    <dbReference type="NCBI Taxonomy" id="183260"/>
    <lineage>
        <taxon>Eukaryota</taxon>
        <taxon>Viridiplantae</taxon>
        <taxon>Streptophyta</taxon>
        <taxon>Embryophyta</taxon>
        <taxon>Tracheophyta</taxon>
        <taxon>Spermatophyta</taxon>
        <taxon>Magnoliopsida</taxon>
        <taxon>eudicotyledons</taxon>
        <taxon>Gunneridae</taxon>
        <taxon>Pentapetalae</taxon>
        <taxon>rosids</taxon>
        <taxon>malvids</taxon>
        <taxon>Malvales</taxon>
        <taxon>Malvaceae</taxon>
        <taxon>Malvoideae</taxon>
        <taxon>Hibiscus</taxon>
    </lineage>
</organism>
<evidence type="ECO:0000313" key="1">
    <source>
        <dbReference type="EMBL" id="KAK8596882.1"/>
    </source>
</evidence>
<evidence type="ECO:0000313" key="2">
    <source>
        <dbReference type="Proteomes" id="UP001472677"/>
    </source>
</evidence>
<dbReference type="Proteomes" id="UP001472677">
    <property type="component" value="Unassembled WGS sequence"/>
</dbReference>